<dbReference type="EMBL" id="CSAJ01000298">
    <property type="protein sequence ID" value="COW32837.1"/>
    <property type="molecule type" value="Genomic_DNA"/>
</dbReference>
<dbReference type="Proteomes" id="UP000046947">
    <property type="component" value="Unassembled WGS sequence"/>
</dbReference>
<dbReference type="EMBL" id="CFOH01000038">
    <property type="protein sequence ID" value="CFE46820.1"/>
    <property type="molecule type" value="Genomic_DNA"/>
</dbReference>
<evidence type="ECO:0000256" key="1">
    <source>
        <dbReference type="SAM" id="MobiDB-lite"/>
    </source>
</evidence>
<protein>
    <submittedName>
        <fullName evidence="5">Uncharacterized protein</fullName>
    </submittedName>
</protein>
<accession>A0A655IYQ6</accession>
<feature type="region of interest" description="Disordered" evidence="1">
    <location>
        <begin position="63"/>
        <end position="89"/>
    </location>
</feature>
<name>A0A655IYQ6_MYCTX</name>
<evidence type="ECO:0000313" key="11">
    <source>
        <dbReference type="Proteomes" id="UP000048289"/>
    </source>
</evidence>
<organism evidence="5 8">
    <name type="scientific">Mycobacterium tuberculosis</name>
    <dbReference type="NCBI Taxonomy" id="1773"/>
    <lineage>
        <taxon>Bacteria</taxon>
        <taxon>Bacillati</taxon>
        <taxon>Actinomycetota</taxon>
        <taxon>Actinomycetes</taxon>
        <taxon>Mycobacteriales</taxon>
        <taxon>Mycobacteriaceae</taxon>
        <taxon>Mycobacterium</taxon>
        <taxon>Mycobacterium tuberculosis complex</taxon>
    </lineage>
</organism>
<evidence type="ECO:0000313" key="2">
    <source>
        <dbReference type="EMBL" id="CFE42352.1"/>
    </source>
</evidence>
<dbReference type="Proteomes" id="UP000046680">
    <property type="component" value="Unassembled WGS sequence"/>
</dbReference>
<dbReference type="EMBL" id="CGCX01000340">
    <property type="protein sequence ID" value="CFR73475.1"/>
    <property type="molecule type" value="Genomic_DNA"/>
</dbReference>
<gene>
    <name evidence="4" type="ORF">ERS007657_01196</name>
    <name evidence="5" type="ORF">ERS007679_03466</name>
    <name evidence="2" type="ORF">ERS007681_03162</name>
    <name evidence="3" type="ORF">ERS007688_00426</name>
    <name evidence="6" type="ORF">ERS007720_02362</name>
</gene>
<evidence type="ECO:0000313" key="4">
    <source>
        <dbReference type="EMBL" id="CFR73475.1"/>
    </source>
</evidence>
<reference evidence="7 8" key="1">
    <citation type="submission" date="2015-03" db="EMBL/GenBank/DDBJ databases">
        <authorList>
            <consortium name="Pathogen Informatics"/>
        </authorList>
    </citation>
    <scope>NUCLEOTIDE SEQUENCE [LARGE SCALE GENOMIC DNA]</scope>
    <source>
        <strain evidence="4 9">C09601061</strain>
        <strain evidence="5 8">G09801536</strain>
        <strain evidence="2 11">G09901357</strain>
        <strain evidence="3 10">H09601792</strain>
        <strain evidence="6 7">M09401471</strain>
    </source>
</reference>
<evidence type="ECO:0000313" key="7">
    <source>
        <dbReference type="Proteomes" id="UP000044938"/>
    </source>
</evidence>
<evidence type="ECO:0000313" key="10">
    <source>
        <dbReference type="Proteomes" id="UP000046947"/>
    </source>
</evidence>
<dbReference type="EMBL" id="CSAD01000634">
    <property type="protein sequence ID" value="COW24747.1"/>
    <property type="molecule type" value="Genomic_DNA"/>
</dbReference>
<evidence type="ECO:0000313" key="5">
    <source>
        <dbReference type="EMBL" id="COW24747.1"/>
    </source>
</evidence>
<evidence type="ECO:0000313" key="6">
    <source>
        <dbReference type="EMBL" id="COW32837.1"/>
    </source>
</evidence>
<proteinExistence type="predicted"/>
<evidence type="ECO:0000313" key="9">
    <source>
        <dbReference type="Proteomes" id="UP000046680"/>
    </source>
</evidence>
<sequence length="110" mass="11384">MSTSRSGRSHRLTKRCNTASTRLPRLSGAIVPSAPSSTSTSSVSSPVLRCAATVTGKCDKLSSATGRNVTPFATNSAVPTTSPGGKFSYTSRVSNISPIPAMARNSLKPR</sequence>
<dbReference type="Proteomes" id="UP000044938">
    <property type="component" value="Unassembled WGS sequence"/>
</dbReference>
<dbReference type="EMBL" id="CFOE01000507">
    <property type="protein sequence ID" value="CFE42352.1"/>
    <property type="molecule type" value="Genomic_DNA"/>
</dbReference>
<dbReference type="Proteomes" id="UP000048289">
    <property type="component" value="Unassembled WGS sequence"/>
</dbReference>
<dbReference type="AlphaFoldDB" id="A0A655IYQ6"/>
<evidence type="ECO:0000313" key="3">
    <source>
        <dbReference type="EMBL" id="CFE46820.1"/>
    </source>
</evidence>
<evidence type="ECO:0000313" key="8">
    <source>
        <dbReference type="Proteomes" id="UP000045842"/>
    </source>
</evidence>
<dbReference type="Proteomes" id="UP000045842">
    <property type="component" value="Unassembled WGS sequence"/>
</dbReference>
<feature type="region of interest" description="Disordered" evidence="1">
    <location>
        <begin position="1"/>
        <end position="20"/>
    </location>
</feature>